<dbReference type="SUPFAM" id="SSF47769">
    <property type="entry name" value="SAM/Pointed domain"/>
    <property type="match status" value="1"/>
</dbReference>
<dbReference type="AlphaFoldDB" id="L8GWK0"/>
<proteinExistence type="predicted"/>
<dbReference type="InterPro" id="IPR013761">
    <property type="entry name" value="SAM/pointed_sf"/>
</dbReference>
<feature type="compositionally biased region" description="Polar residues" evidence="1">
    <location>
        <begin position="264"/>
        <end position="275"/>
    </location>
</feature>
<feature type="region of interest" description="Disordered" evidence="1">
    <location>
        <begin position="621"/>
        <end position="799"/>
    </location>
</feature>
<dbReference type="Proteomes" id="UP000011083">
    <property type="component" value="Unassembled WGS sequence"/>
</dbReference>
<dbReference type="VEuPathDB" id="AmoebaDB:ACA1_061180"/>
<evidence type="ECO:0000259" key="2">
    <source>
        <dbReference type="PROSITE" id="PS50105"/>
    </source>
</evidence>
<name>L8GWK0_ACACF</name>
<dbReference type="PROSITE" id="PS50105">
    <property type="entry name" value="SAM_DOMAIN"/>
    <property type="match status" value="1"/>
</dbReference>
<organism evidence="3 4">
    <name type="scientific">Acanthamoeba castellanii (strain ATCC 30010 / Neff)</name>
    <dbReference type="NCBI Taxonomy" id="1257118"/>
    <lineage>
        <taxon>Eukaryota</taxon>
        <taxon>Amoebozoa</taxon>
        <taxon>Discosea</taxon>
        <taxon>Longamoebia</taxon>
        <taxon>Centramoebida</taxon>
        <taxon>Acanthamoebidae</taxon>
        <taxon>Acanthamoeba</taxon>
    </lineage>
</organism>
<feature type="compositionally biased region" description="Polar residues" evidence="1">
    <location>
        <begin position="14"/>
        <end position="23"/>
    </location>
</feature>
<accession>L8GWK0</accession>
<evidence type="ECO:0000313" key="4">
    <source>
        <dbReference type="Proteomes" id="UP000011083"/>
    </source>
</evidence>
<dbReference type="EMBL" id="KB007974">
    <property type="protein sequence ID" value="ELR17380.1"/>
    <property type="molecule type" value="Genomic_DNA"/>
</dbReference>
<feature type="region of interest" description="Disordered" evidence="1">
    <location>
        <begin position="110"/>
        <end position="397"/>
    </location>
</feature>
<feature type="compositionally biased region" description="Basic residues" evidence="1">
    <location>
        <begin position="655"/>
        <end position="708"/>
    </location>
</feature>
<evidence type="ECO:0000313" key="3">
    <source>
        <dbReference type="EMBL" id="ELR17380.1"/>
    </source>
</evidence>
<feature type="domain" description="SAM" evidence="2">
    <location>
        <begin position="43"/>
        <end position="108"/>
    </location>
</feature>
<dbReference type="KEGG" id="acan:ACA1_061180"/>
<evidence type="ECO:0000256" key="1">
    <source>
        <dbReference type="SAM" id="MobiDB-lite"/>
    </source>
</evidence>
<dbReference type="Pfam" id="PF00536">
    <property type="entry name" value="SAM_1"/>
    <property type="match status" value="1"/>
</dbReference>
<dbReference type="GeneID" id="14918014"/>
<sequence>MERLDEAAADAIPNNRTSTQQSPFHAHVNPHALPLPFRNVSKDWEKMLFGSIGLSAEEADQYQSVFAQHEITLNDWDGLTYDLLKEMGIDKVGHRIRILRKMKDLYADEASKDGHQNEEAVVLNDRSYTKRKEEEGEQPQLKPKTKTKTKTTPTQESERKKRKKEKKETKPAPAPLAEAADITHGSEESGSRRKKKQRKSPKSNETDDSMMSTEPDHQPVTNNNDDDDVRDEHDVIEMPEGMVGTGEEEEEGHPRGEVTMRDAATTTTSEPTQGPSGEWYAIVTKRKAAGQTSPPRPTKDERGERATFADAGGAPADRPGLFSIDLNAPPPDDQPVAVEEEEEEVSGAGGAPVDDHRPSGFFSLDLNAPPPDDDQPVAVEEAEKPPKKPAAPKPAALAKEELDGEALVWATAIKSLKVSTVGIHCRNSYTGECPYKFTTAGLLPCSYKRGKTLVVLLVETLWDGQRYGWGHFVGERSPDNPHERPERTAISAFMKETSLLFYKRSADALFATLTDALTLQMYYAKAQCVLFVPEIPYIHRSDAQVAQARSKALTTNQPKTRRMRWVPLRDVLKGLSDAQGRITINGVQEHLNPLTIALLSSPFARDHFAALQTRLEAHLAKQASSAAQRPSSSIPLHPSSVGSSQHPQLHLAYHPQRHQHQHQPHHHQHQPHRPHHQQHPRHHLPPHQHNAKNNNKSKKSFHKNKPLHKSWENPSTSNGSGRGDGEERRGPNRPSPDRLRKSADSTLGQRRPSPSSSSLSSSQDKSSHQPHGRSQGRPSGGGEGDGGGGSGAERSQPSA</sequence>
<feature type="region of interest" description="Disordered" evidence="1">
    <location>
        <begin position="1"/>
        <end position="25"/>
    </location>
</feature>
<keyword evidence="4" id="KW-1185">Reference proteome</keyword>
<feature type="compositionally biased region" description="Low complexity" evidence="1">
    <location>
        <begin position="621"/>
        <end position="633"/>
    </location>
</feature>
<feature type="compositionally biased region" description="Gly residues" evidence="1">
    <location>
        <begin position="778"/>
        <end position="791"/>
    </location>
</feature>
<feature type="compositionally biased region" description="Low complexity" evidence="1">
    <location>
        <begin position="753"/>
        <end position="764"/>
    </location>
</feature>
<dbReference type="RefSeq" id="XP_004339393.1">
    <property type="nucleotide sequence ID" value="XM_004339345.1"/>
</dbReference>
<dbReference type="InterPro" id="IPR001660">
    <property type="entry name" value="SAM"/>
</dbReference>
<gene>
    <name evidence="3" type="ORF">ACA1_061180</name>
</gene>
<dbReference type="OrthoDB" id="10067653at2759"/>
<protein>
    <recommendedName>
        <fullName evidence="2">SAM domain-containing protein</fullName>
    </recommendedName>
</protein>
<reference evidence="3 4" key="1">
    <citation type="journal article" date="2013" name="Genome Biol.">
        <title>Genome of Acanthamoeba castellanii highlights extensive lateral gene transfer and early evolution of tyrosine kinase signaling.</title>
        <authorList>
            <person name="Clarke M."/>
            <person name="Lohan A.J."/>
            <person name="Liu B."/>
            <person name="Lagkouvardos I."/>
            <person name="Roy S."/>
            <person name="Zafar N."/>
            <person name="Bertelli C."/>
            <person name="Schilde C."/>
            <person name="Kianianmomeni A."/>
            <person name="Burglin T.R."/>
            <person name="Frech C."/>
            <person name="Turcotte B."/>
            <person name="Kopec K.O."/>
            <person name="Synnott J.M."/>
            <person name="Choo C."/>
            <person name="Paponov I."/>
            <person name="Finkler A."/>
            <person name="Soon Heng Tan C."/>
            <person name="Hutchins A.P."/>
            <person name="Weinmeier T."/>
            <person name="Rattei T."/>
            <person name="Chu J.S."/>
            <person name="Gimenez G."/>
            <person name="Irimia M."/>
            <person name="Rigden D.J."/>
            <person name="Fitzpatrick D.A."/>
            <person name="Lorenzo-Morales J."/>
            <person name="Bateman A."/>
            <person name="Chiu C.H."/>
            <person name="Tang P."/>
            <person name="Hegemann P."/>
            <person name="Fromm H."/>
            <person name="Raoult D."/>
            <person name="Greub G."/>
            <person name="Miranda-Saavedra D."/>
            <person name="Chen N."/>
            <person name="Nash P."/>
            <person name="Ginger M.L."/>
            <person name="Horn M."/>
            <person name="Schaap P."/>
            <person name="Caler L."/>
            <person name="Loftus B."/>
        </authorList>
    </citation>
    <scope>NUCLEOTIDE SEQUENCE [LARGE SCALE GENOMIC DNA]</scope>
    <source>
        <strain evidence="3 4">Neff</strain>
    </source>
</reference>
<dbReference type="Gene3D" id="1.10.150.50">
    <property type="entry name" value="Transcription Factor, Ets-1"/>
    <property type="match status" value="1"/>
</dbReference>
<feature type="compositionally biased region" description="Basic residues" evidence="1">
    <location>
        <begin position="192"/>
        <end position="201"/>
    </location>
</feature>
<feature type="compositionally biased region" description="Low complexity" evidence="1">
    <location>
        <begin position="309"/>
        <end position="320"/>
    </location>
</feature>
<feature type="compositionally biased region" description="Basic and acidic residues" evidence="1">
    <location>
        <begin position="723"/>
        <end position="743"/>
    </location>
</feature>
<feature type="compositionally biased region" description="Basic and acidic residues" evidence="1">
    <location>
        <begin position="297"/>
        <end position="307"/>
    </location>
</feature>